<dbReference type="SMART" id="SM00091">
    <property type="entry name" value="PAS"/>
    <property type="match status" value="1"/>
</dbReference>
<evidence type="ECO:0000259" key="6">
    <source>
        <dbReference type="PROSITE" id="PS50109"/>
    </source>
</evidence>
<dbReference type="Proteomes" id="UP000010420">
    <property type="component" value="Unassembled WGS sequence"/>
</dbReference>
<dbReference type="eggNOG" id="COG2205">
    <property type="taxonomic scope" value="Bacteria"/>
</dbReference>
<dbReference type="Gene3D" id="1.10.287.130">
    <property type="match status" value="1"/>
</dbReference>
<dbReference type="STRING" id="545697.HMPREF0216_01382"/>
<feature type="domain" description="Histidine kinase" evidence="6">
    <location>
        <begin position="147"/>
        <end position="284"/>
    </location>
</feature>
<gene>
    <name evidence="8" type="ORF">HMPREF0216_01382</name>
</gene>
<keyword evidence="5" id="KW-0902">Two-component regulatory system</keyword>
<dbReference type="SUPFAM" id="SSF55874">
    <property type="entry name" value="ATPase domain of HSP90 chaperone/DNA topoisomerase II/histidine kinase"/>
    <property type="match status" value="1"/>
</dbReference>
<dbReference type="NCBIfam" id="TIGR00229">
    <property type="entry name" value="sensory_box"/>
    <property type="match status" value="1"/>
</dbReference>
<keyword evidence="9" id="KW-1185">Reference proteome</keyword>
<dbReference type="InterPro" id="IPR003661">
    <property type="entry name" value="HisK_dim/P_dom"/>
</dbReference>
<reference evidence="8 9" key="1">
    <citation type="submission" date="2012-05" db="EMBL/GenBank/DDBJ databases">
        <authorList>
            <person name="Weinstock G."/>
            <person name="Sodergren E."/>
            <person name="Lobos E.A."/>
            <person name="Fulton L."/>
            <person name="Fulton R."/>
            <person name="Courtney L."/>
            <person name="Fronick C."/>
            <person name="O'Laughlin M."/>
            <person name="Godfrey J."/>
            <person name="Wilson R.M."/>
            <person name="Miner T."/>
            <person name="Farmer C."/>
            <person name="Delehaunty K."/>
            <person name="Cordes M."/>
            <person name="Minx P."/>
            <person name="Tomlinson C."/>
            <person name="Chen J."/>
            <person name="Wollam A."/>
            <person name="Pepin K.H."/>
            <person name="Bhonagiri V."/>
            <person name="Zhang X."/>
            <person name="Suruliraj S."/>
            <person name="Warren W."/>
            <person name="Mitreva M."/>
            <person name="Mardis E.R."/>
            <person name="Wilson R.K."/>
        </authorList>
    </citation>
    <scope>NUCLEOTIDE SEQUENCE [LARGE SCALE GENOMIC DNA]</scope>
    <source>
        <strain evidence="8 9">DSM 1785</strain>
    </source>
</reference>
<comment type="caution">
    <text evidence="8">The sequence shown here is derived from an EMBL/GenBank/DDBJ whole genome shotgun (WGS) entry which is preliminary data.</text>
</comment>
<dbReference type="Gene3D" id="3.30.565.10">
    <property type="entry name" value="Histidine kinase-like ATPase, C-terminal domain"/>
    <property type="match status" value="1"/>
</dbReference>
<dbReference type="RefSeq" id="WP_005212609.1">
    <property type="nucleotide sequence ID" value="NZ_KB291627.1"/>
</dbReference>
<evidence type="ECO:0000256" key="4">
    <source>
        <dbReference type="ARBA" id="ARBA00022777"/>
    </source>
</evidence>
<dbReference type="SUPFAM" id="SSF55785">
    <property type="entry name" value="PYP-like sensor domain (PAS domain)"/>
    <property type="match status" value="1"/>
</dbReference>
<dbReference type="InterPro" id="IPR013655">
    <property type="entry name" value="PAS_fold_3"/>
</dbReference>
<feature type="domain" description="PAS" evidence="7">
    <location>
        <begin position="9"/>
        <end position="84"/>
    </location>
</feature>
<evidence type="ECO:0000256" key="3">
    <source>
        <dbReference type="ARBA" id="ARBA00022553"/>
    </source>
</evidence>
<dbReference type="PANTHER" id="PTHR43547">
    <property type="entry name" value="TWO-COMPONENT HISTIDINE KINASE"/>
    <property type="match status" value="1"/>
</dbReference>
<proteinExistence type="predicted"/>
<accession>L1QHI9</accession>
<evidence type="ECO:0000313" key="9">
    <source>
        <dbReference type="Proteomes" id="UP000010420"/>
    </source>
</evidence>
<dbReference type="InterPro" id="IPR036890">
    <property type="entry name" value="HATPase_C_sf"/>
</dbReference>
<dbReference type="PATRIC" id="fig|545697.3.peg.1361"/>
<evidence type="ECO:0000313" key="8">
    <source>
        <dbReference type="EMBL" id="EKY27433.1"/>
    </source>
</evidence>
<dbReference type="SUPFAM" id="SSF47384">
    <property type="entry name" value="Homodimeric domain of signal transducing histidine kinase"/>
    <property type="match status" value="1"/>
</dbReference>
<dbReference type="CDD" id="cd00130">
    <property type="entry name" value="PAS"/>
    <property type="match status" value="1"/>
</dbReference>
<name>L1QHI9_9CLOT</name>
<keyword evidence="3" id="KW-0597">Phosphoprotein</keyword>
<dbReference type="Pfam" id="PF08447">
    <property type="entry name" value="PAS_3"/>
    <property type="match status" value="1"/>
</dbReference>
<keyword evidence="4" id="KW-0418">Kinase</keyword>
<dbReference type="eggNOG" id="COG2202">
    <property type="taxonomic scope" value="Bacteria"/>
</dbReference>
<dbReference type="EC" id="2.7.13.3" evidence="2"/>
<dbReference type="Gene3D" id="3.30.450.20">
    <property type="entry name" value="PAS domain"/>
    <property type="match status" value="1"/>
</dbReference>
<protein>
    <recommendedName>
        <fullName evidence="2">histidine kinase</fullName>
        <ecNumber evidence="2">2.7.13.3</ecNumber>
    </recommendedName>
</protein>
<comment type="catalytic activity">
    <reaction evidence="1">
        <text>ATP + protein L-histidine = ADP + protein N-phospho-L-histidine.</text>
        <dbReference type="EC" id="2.7.13.3"/>
    </reaction>
</comment>
<dbReference type="HOGENOM" id="CLU_978985_0_0_9"/>
<dbReference type="OrthoDB" id="9813394at2"/>
<dbReference type="SMART" id="SM00388">
    <property type="entry name" value="HisKA"/>
    <property type="match status" value="1"/>
</dbReference>
<organism evidence="8 9">
    <name type="scientific">Clostridium celatum DSM 1785</name>
    <dbReference type="NCBI Taxonomy" id="545697"/>
    <lineage>
        <taxon>Bacteria</taxon>
        <taxon>Bacillati</taxon>
        <taxon>Bacillota</taxon>
        <taxon>Clostridia</taxon>
        <taxon>Eubacteriales</taxon>
        <taxon>Clostridiaceae</taxon>
        <taxon>Clostridium</taxon>
    </lineage>
</organism>
<dbReference type="AlphaFoldDB" id="L1QHI9"/>
<dbReference type="Pfam" id="PF00512">
    <property type="entry name" value="HisKA"/>
    <property type="match status" value="1"/>
</dbReference>
<dbReference type="PROSITE" id="PS50109">
    <property type="entry name" value="HIS_KIN"/>
    <property type="match status" value="1"/>
</dbReference>
<evidence type="ECO:0000256" key="2">
    <source>
        <dbReference type="ARBA" id="ARBA00012438"/>
    </source>
</evidence>
<dbReference type="InterPro" id="IPR005467">
    <property type="entry name" value="His_kinase_dom"/>
</dbReference>
<evidence type="ECO:0000259" key="7">
    <source>
        <dbReference type="PROSITE" id="PS50112"/>
    </source>
</evidence>
<dbReference type="PROSITE" id="PS50112">
    <property type="entry name" value="PAS"/>
    <property type="match status" value="1"/>
</dbReference>
<keyword evidence="4" id="KW-0808">Transferase</keyword>
<sequence>MLESTNTENQNYLQYFFDISVELMAIIDINNKFKRVSKSWTDILGWNEEELLDSNWDKFIHVDEIDTIKKFIADIYIKKEIRNTKIKFKCKDEKYKWIECNIKYIESNKIFIVSGRDVTESLLIKEEKVSYEKAIEVETMKNQFFSNVSHEFKTPLNIILTTMQLINSNIESKNIISSSEINLEKYMNSIKQNCYRLLRLVNNIIDMSRIDYGYFETHLGNYNIVSVVEDITMSILEYVKVKGINLIFDTEIEEEIIACDPDKIERIILNLLSNAIKYTDKGGT</sequence>
<dbReference type="PANTHER" id="PTHR43547:SF2">
    <property type="entry name" value="HYBRID SIGNAL TRANSDUCTION HISTIDINE KINASE C"/>
    <property type="match status" value="1"/>
</dbReference>
<evidence type="ECO:0000256" key="5">
    <source>
        <dbReference type="ARBA" id="ARBA00023012"/>
    </source>
</evidence>
<dbReference type="InterPro" id="IPR035965">
    <property type="entry name" value="PAS-like_dom_sf"/>
</dbReference>
<dbReference type="EMBL" id="AMEZ01000035">
    <property type="protein sequence ID" value="EKY27433.1"/>
    <property type="molecule type" value="Genomic_DNA"/>
</dbReference>
<evidence type="ECO:0000256" key="1">
    <source>
        <dbReference type="ARBA" id="ARBA00000085"/>
    </source>
</evidence>
<dbReference type="GO" id="GO:0000155">
    <property type="term" value="F:phosphorelay sensor kinase activity"/>
    <property type="evidence" value="ECO:0007669"/>
    <property type="project" value="InterPro"/>
</dbReference>
<dbReference type="InterPro" id="IPR000014">
    <property type="entry name" value="PAS"/>
</dbReference>
<dbReference type="InterPro" id="IPR036097">
    <property type="entry name" value="HisK_dim/P_sf"/>
</dbReference>
<dbReference type="CDD" id="cd00082">
    <property type="entry name" value="HisKA"/>
    <property type="match status" value="1"/>
</dbReference>